<keyword evidence="5" id="KW-1185">Reference proteome</keyword>
<protein>
    <submittedName>
        <fullName evidence="4">Carbohydrate-binding CenC domain protein</fullName>
    </submittedName>
</protein>
<name>B1ZWZ8_OPITP</name>
<feature type="chain" id="PRO_5002774667" evidence="2">
    <location>
        <begin position="29"/>
        <end position="206"/>
    </location>
</feature>
<keyword evidence="1" id="KW-0378">Hydrolase</keyword>
<evidence type="ECO:0000313" key="5">
    <source>
        <dbReference type="Proteomes" id="UP000007013"/>
    </source>
</evidence>
<reference evidence="4 5" key="1">
    <citation type="journal article" date="2011" name="J. Bacteriol.">
        <title>Genome sequence of the verrucomicrobium Opitutus terrae PB90-1, an abundant inhabitant of rice paddy soil ecosystems.</title>
        <authorList>
            <person name="van Passel M.W."/>
            <person name="Kant R."/>
            <person name="Palva A."/>
            <person name="Copeland A."/>
            <person name="Lucas S."/>
            <person name="Lapidus A."/>
            <person name="Glavina del Rio T."/>
            <person name="Pitluck S."/>
            <person name="Goltsman E."/>
            <person name="Clum A."/>
            <person name="Sun H."/>
            <person name="Schmutz J."/>
            <person name="Larimer F.W."/>
            <person name="Land M.L."/>
            <person name="Hauser L."/>
            <person name="Kyrpides N."/>
            <person name="Mikhailova N."/>
            <person name="Richardson P.P."/>
            <person name="Janssen P.H."/>
            <person name="de Vos W.M."/>
            <person name="Smidt H."/>
        </authorList>
    </citation>
    <scope>NUCLEOTIDE SEQUENCE [LARGE SCALE GENOMIC DNA]</scope>
    <source>
        <strain evidence="5">DSM 11246 / JCM 15787 / PB90-1</strain>
    </source>
</reference>
<dbReference type="EMBL" id="CP001032">
    <property type="protein sequence ID" value="ACB75109.1"/>
    <property type="molecule type" value="Genomic_DNA"/>
</dbReference>
<proteinExistence type="predicted"/>
<evidence type="ECO:0000256" key="1">
    <source>
        <dbReference type="ARBA" id="ARBA00022801"/>
    </source>
</evidence>
<dbReference type="InterPro" id="IPR008979">
    <property type="entry name" value="Galactose-bd-like_sf"/>
</dbReference>
<evidence type="ECO:0000313" key="4">
    <source>
        <dbReference type="EMBL" id="ACB75109.1"/>
    </source>
</evidence>
<dbReference type="Gene3D" id="2.60.120.260">
    <property type="entry name" value="Galactose-binding domain-like"/>
    <property type="match status" value="1"/>
</dbReference>
<dbReference type="GO" id="GO:0016798">
    <property type="term" value="F:hydrolase activity, acting on glycosyl bonds"/>
    <property type="evidence" value="ECO:0007669"/>
    <property type="project" value="InterPro"/>
</dbReference>
<dbReference type="eggNOG" id="COG2273">
    <property type="taxonomic scope" value="Bacteria"/>
</dbReference>
<dbReference type="AlphaFoldDB" id="B1ZWZ8"/>
<dbReference type="STRING" id="452637.Oter_1826"/>
<dbReference type="CAZy" id="CBM4">
    <property type="family name" value="Carbohydrate-Binding Module Family 4"/>
</dbReference>
<feature type="signal peptide" evidence="2">
    <location>
        <begin position="1"/>
        <end position="28"/>
    </location>
</feature>
<organism evidence="4 5">
    <name type="scientific">Opitutus terrae (strain DSM 11246 / JCM 15787 / PB90-1)</name>
    <dbReference type="NCBI Taxonomy" id="452637"/>
    <lineage>
        <taxon>Bacteria</taxon>
        <taxon>Pseudomonadati</taxon>
        <taxon>Verrucomicrobiota</taxon>
        <taxon>Opitutia</taxon>
        <taxon>Opitutales</taxon>
        <taxon>Opitutaceae</taxon>
        <taxon>Opitutus</taxon>
    </lineage>
</organism>
<keyword evidence="2" id="KW-0732">Signal</keyword>
<dbReference type="Proteomes" id="UP000007013">
    <property type="component" value="Chromosome"/>
</dbReference>
<gene>
    <name evidence="4" type="ordered locus">Oter_1826</name>
</gene>
<dbReference type="InterPro" id="IPR003305">
    <property type="entry name" value="CenC_carb-bd"/>
</dbReference>
<evidence type="ECO:0000259" key="3">
    <source>
        <dbReference type="Pfam" id="PF02018"/>
    </source>
</evidence>
<dbReference type="Pfam" id="PF02018">
    <property type="entry name" value="CBM_4_9"/>
    <property type="match status" value="1"/>
</dbReference>
<dbReference type="KEGG" id="ote:Oter_1826"/>
<dbReference type="HOGENOM" id="CLU_1330829_0_0_0"/>
<accession>B1ZWZ8</accession>
<dbReference type="SUPFAM" id="SSF49785">
    <property type="entry name" value="Galactose-binding domain-like"/>
    <property type="match status" value="1"/>
</dbReference>
<evidence type="ECO:0000256" key="2">
    <source>
        <dbReference type="SAM" id="SignalP"/>
    </source>
</evidence>
<feature type="domain" description="CBM-cenC" evidence="3">
    <location>
        <begin position="73"/>
        <end position="187"/>
    </location>
</feature>
<sequence>MKIEGGRCYRHRIHSVIAASALLCAAGAALGSARVAPPGNLLRPFSTEPKTLPAWPVYNQLTPELRAAIARADGWHLVLGEGGQAELTTVRGEMRVQIADGGSIWWAVQVSFLPLPLATGKTYEVRFKARADRPQLLTLDIAQVGTWYSYAPRTDYPLTKQWQEFTTTFGMGKAASEPHARFEFNLGHCPPNVITFEAVSVTERVA</sequence>